<name>T0YUA2_9ZZZZ</name>
<accession>T0YUA2</accession>
<protein>
    <submittedName>
        <fullName evidence="2">Transposase</fullName>
    </submittedName>
</protein>
<proteinExistence type="predicted"/>
<reference evidence="2" key="1">
    <citation type="submission" date="2013-08" db="EMBL/GenBank/DDBJ databases">
        <authorList>
            <person name="Mendez C."/>
            <person name="Richter M."/>
            <person name="Ferrer M."/>
            <person name="Sanchez J."/>
        </authorList>
    </citation>
    <scope>NUCLEOTIDE SEQUENCE</scope>
</reference>
<sequence>MDPHQTLILPPNLEEWLPEKHLARFISDLVDHEIDLTPFLEGYGNEEGGNPAFHPALMLKP</sequence>
<gene>
    <name evidence="2" type="ORF">B1B_15500</name>
</gene>
<dbReference type="InterPro" id="IPR008490">
    <property type="entry name" value="Transposase_InsH_N"/>
</dbReference>
<evidence type="ECO:0000313" key="2">
    <source>
        <dbReference type="EMBL" id="EQD39176.1"/>
    </source>
</evidence>
<organism evidence="2">
    <name type="scientific">mine drainage metagenome</name>
    <dbReference type="NCBI Taxonomy" id="410659"/>
    <lineage>
        <taxon>unclassified sequences</taxon>
        <taxon>metagenomes</taxon>
        <taxon>ecological metagenomes</taxon>
    </lineage>
</organism>
<feature type="domain" description="Transposase InsH N-terminal" evidence="1">
    <location>
        <begin position="12"/>
        <end position="60"/>
    </location>
</feature>
<dbReference type="Pfam" id="PF05598">
    <property type="entry name" value="DUF772"/>
    <property type="match status" value="1"/>
</dbReference>
<feature type="non-terminal residue" evidence="2">
    <location>
        <position position="61"/>
    </location>
</feature>
<comment type="caution">
    <text evidence="2">The sequence shown here is derived from an EMBL/GenBank/DDBJ whole genome shotgun (WGS) entry which is preliminary data.</text>
</comment>
<reference evidence="2" key="2">
    <citation type="journal article" date="2014" name="ISME J.">
        <title>Microbial stratification in low pH oxic and suboxic macroscopic growths along an acid mine drainage.</title>
        <authorList>
            <person name="Mendez-Garcia C."/>
            <person name="Mesa V."/>
            <person name="Sprenger R.R."/>
            <person name="Richter M."/>
            <person name="Diez M.S."/>
            <person name="Solano J."/>
            <person name="Bargiela R."/>
            <person name="Golyshina O.V."/>
            <person name="Manteca A."/>
            <person name="Ramos J.L."/>
            <person name="Gallego J.R."/>
            <person name="Llorente I."/>
            <person name="Martins Dos Santos V.A."/>
            <person name="Jensen O.N."/>
            <person name="Pelaez A.I."/>
            <person name="Sanchez J."/>
            <person name="Ferrer M."/>
        </authorList>
    </citation>
    <scope>NUCLEOTIDE SEQUENCE</scope>
</reference>
<evidence type="ECO:0000259" key="1">
    <source>
        <dbReference type="Pfam" id="PF05598"/>
    </source>
</evidence>
<dbReference type="AlphaFoldDB" id="T0YUA2"/>
<dbReference type="EMBL" id="AUZY01010314">
    <property type="protein sequence ID" value="EQD39176.1"/>
    <property type="molecule type" value="Genomic_DNA"/>
</dbReference>